<sequence>MMPPFSRLAAEGKRAIPGTMVFDGDAAQDGYALNAMCYSFNSAQNRQAFAADEEAYMEHFHLTPQQREAVRRRDVLAMLDAGGNVYYLAKLAGILGLNVQDLGALQTGMTLDDFKAALLSHAVTETRVSPALAKRRIAA</sequence>
<keyword evidence="2" id="KW-0560">Oxidoreductase</keyword>
<proteinExistence type="predicted"/>
<dbReference type="InterPro" id="IPR036622">
    <property type="entry name" value="LigA_sf"/>
</dbReference>
<evidence type="ECO:0000313" key="3">
    <source>
        <dbReference type="Proteomes" id="UP001595456"/>
    </source>
</evidence>
<dbReference type="InterPro" id="IPR011986">
    <property type="entry name" value="Xdiol_dOase_LigA"/>
</dbReference>
<dbReference type="EC" id="1.13.11.8" evidence="2"/>
<name>A0ABV7E1F0_9SPHN</name>
<dbReference type="EMBL" id="JBHRST010000001">
    <property type="protein sequence ID" value="MFC3096277.1"/>
    <property type="molecule type" value="Genomic_DNA"/>
</dbReference>
<protein>
    <submittedName>
        <fullName evidence="2">Protocatechuate 4,5-dioxygenase subunit alpha</fullName>
        <ecNumber evidence="2">1.13.11.8</ecNumber>
    </submittedName>
</protein>
<evidence type="ECO:0000259" key="1">
    <source>
        <dbReference type="Pfam" id="PF07746"/>
    </source>
</evidence>
<dbReference type="Gene3D" id="1.10.700.10">
    <property type="entry name" value="Dioxygenase LigAB, LigA subunit"/>
    <property type="match status" value="1"/>
</dbReference>
<feature type="domain" description="Extradiol ring-cleavage dioxygenase LigAB LigA subunit" evidence="1">
    <location>
        <begin position="33"/>
        <end position="118"/>
    </location>
</feature>
<dbReference type="CDD" id="cd07925">
    <property type="entry name" value="LigA_like_1"/>
    <property type="match status" value="1"/>
</dbReference>
<dbReference type="NCBIfam" id="NF009918">
    <property type="entry name" value="PRK13378.1"/>
    <property type="match status" value="1"/>
</dbReference>
<organism evidence="2 3">
    <name type="scientific">Alteraurantiacibacter palmitatis</name>
    <dbReference type="NCBI Taxonomy" id="2054628"/>
    <lineage>
        <taxon>Bacteria</taxon>
        <taxon>Pseudomonadati</taxon>
        <taxon>Pseudomonadota</taxon>
        <taxon>Alphaproteobacteria</taxon>
        <taxon>Sphingomonadales</taxon>
        <taxon>Erythrobacteraceae</taxon>
        <taxon>Alteraurantiacibacter</taxon>
    </lineage>
</organism>
<evidence type="ECO:0000313" key="2">
    <source>
        <dbReference type="EMBL" id="MFC3096277.1"/>
    </source>
</evidence>
<accession>A0ABV7E1F0</accession>
<keyword evidence="3" id="KW-1185">Reference proteome</keyword>
<dbReference type="Pfam" id="PF07746">
    <property type="entry name" value="LigA"/>
    <property type="match status" value="1"/>
</dbReference>
<dbReference type="SUPFAM" id="SSF48076">
    <property type="entry name" value="LigA subunit of an aromatic-ring-opening dioxygenase LigAB"/>
    <property type="match status" value="1"/>
</dbReference>
<dbReference type="GO" id="GO:0018579">
    <property type="term" value="F:protocatechuate 4,5-dioxygenase activity"/>
    <property type="evidence" value="ECO:0007669"/>
    <property type="project" value="UniProtKB-EC"/>
</dbReference>
<gene>
    <name evidence="2" type="ORF">ACFODU_00490</name>
</gene>
<dbReference type="RefSeq" id="WP_336924784.1">
    <property type="nucleotide sequence ID" value="NZ_JBANRO010000002.1"/>
</dbReference>
<comment type="caution">
    <text evidence="2">The sequence shown here is derived from an EMBL/GenBank/DDBJ whole genome shotgun (WGS) entry which is preliminary data.</text>
</comment>
<dbReference type="Proteomes" id="UP001595456">
    <property type="component" value="Unassembled WGS sequence"/>
</dbReference>
<reference evidence="3" key="1">
    <citation type="journal article" date="2019" name="Int. J. Syst. Evol. Microbiol.">
        <title>The Global Catalogue of Microorganisms (GCM) 10K type strain sequencing project: providing services to taxonomists for standard genome sequencing and annotation.</title>
        <authorList>
            <consortium name="The Broad Institute Genomics Platform"/>
            <consortium name="The Broad Institute Genome Sequencing Center for Infectious Disease"/>
            <person name="Wu L."/>
            <person name="Ma J."/>
        </authorList>
    </citation>
    <scope>NUCLEOTIDE SEQUENCE [LARGE SCALE GENOMIC DNA]</scope>
    <source>
        <strain evidence="3">KCTC 52607</strain>
    </source>
</reference>